<dbReference type="Pfam" id="PF13456">
    <property type="entry name" value="RVT_3"/>
    <property type="match status" value="1"/>
</dbReference>
<dbReference type="GO" id="GO:0003676">
    <property type="term" value="F:nucleic acid binding"/>
    <property type="evidence" value="ECO:0007669"/>
    <property type="project" value="InterPro"/>
</dbReference>
<dbReference type="GO" id="GO:0004523">
    <property type="term" value="F:RNA-DNA hybrid ribonuclease activity"/>
    <property type="evidence" value="ECO:0007669"/>
    <property type="project" value="InterPro"/>
</dbReference>
<sequence length="210" mass="23038">MNSGKFQSLQAKLAKCLVEWDDNHKSQAAKEVLIKAIAQAIPFPDAAIEKGKMVLDPGQGLVKKKEPEKDRNHGLKKWSRPGLGHAKLNTDGAFKPGEGARIGMVLRDHDGAAIFTACRALEQCNDATEAELIALEEGLKLALLWLAAIALVPDQEDVLVWQWSGDGQYSSKSAYEAFFAGMVKAPAMEEIWCSRAPYNGKFWLAAKNRC</sequence>
<dbReference type="Proteomes" id="UP001231189">
    <property type="component" value="Unassembled WGS sequence"/>
</dbReference>
<evidence type="ECO:0000259" key="2">
    <source>
        <dbReference type="Pfam" id="PF13456"/>
    </source>
</evidence>
<reference evidence="3" key="1">
    <citation type="submission" date="2023-07" db="EMBL/GenBank/DDBJ databases">
        <title>A chromosome-level genome assembly of Lolium multiflorum.</title>
        <authorList>
            <person name="Chen Y."/>
            <person name="Copetti D."/>
            <person name="Kolliker R."/>
            <person name="Studer B."/>
        </authorList>
    </citation>
    <scope>NUCLEOTIDE SEQUENCE</scope>
    <source>
        <strain evidence="3">02402/16</strain>
        <tissue evidence="3">Leaf</tissue>
    </source>
</reference>
<evidence type="ECO:0000313" key="3">
    <source>
        <dbReference type="EMBL" id="KAK1698341.1"/>
    </source>
</evidence>
<comment type="caution">
    <text evidence="3">The sequence shown here is derived from an EMBL/GenBank/DDBJ whole genome shotgun (WGS) entry which is preliminary data.</text>
</comment>
<evidence type="ECO:0000313" key="4">
    <source>
        <dbReference type="Proteomes" id="UP001231189"/>
    </source>
</evidence>
<organism evidence="3 4">
    <name type="scientific">Lolium multiflorum</name>
    <name type="common">Italian ryegrass</name>
    <name type="synonym">Lolium perenne subsp. multiflorum</name>
    <dbReference type="NCBI Taxonomy" id="4521"/>
    <lineage>
        <taxon>Eukaryota</taxon>
        <taxon>Viridiplantae</taxon>
        <taxon>Streptophyta</taxon>
        <taxon>Embryophyta</taxon>
        <taxon>Tracheophyta</taxon>
        <taxon>Spermatophyta</taxon>
        <taxon>Magnoliopsida</taxon>
        <taxon>Liliopsida</taxon>
        <taxon>Poales</taxon>
        <taxon>Poaceae</taxon>
        <taxon>BOP clade</taxon>
        <taxon>Pooideae</taxon>
        <taxon>Poodae</taxon>
        <taxon>Poeae</taxon>
        <taxon>Poeae Chloroplast Group 2 (Poeae type)</taxon>
        <taxon>Loliodinae</taxon>
        <taxon>Loliinae</taxon>
        <taxon>Lolium</taxon>
    </lineage>
</organism>
<gene>
    <name evidence="3" type="ORF">QYE76_015038</name>
</gene>
<feature type="domain" description="RNase H type-1" evidence="2">
    <location>
        <begin position="89"/>
        <end position="144"/>
    </location>
</feature>
<dbReference type="Gene3D" id="3.30.420.10">
    <property type="entry name" value="Ribonuclease H-like superfamily/Ribonuclease H"/>
    <property type="match status" value="1"/>
</dbReference>
<proteinExistence type="predicted"/>
<protein>
    <recommendedName>
        <fullName evidence="2">RNase H type-1 domain-containing protein</fullName>
    </recommendedName>
</protein>
<dbReference type="EMBL" id="JAUUTY010000001">
    <property type="protein sequence ID" value="KAK1698341.1"/>
    <property type="molecule type" value="Genomic_DNA"/>
</dbReference>
<keyword evidence="4" id="KW-1185">Reference proteome</keyword>
<dbReference type="InterPro" id="IPR053151">
    <property type="entry name" value="RNase_H-like"/>
</dbReference>
<dbReference type="InterPro" id="IPR002156">
    <property type="entry name" value="RNaseH_domain"/>
</dbReference>
<dbReference type="PANTHER" id="PTHR47723">
    <property type="entry name" value="OS05G0353850 PROTEIN"/>
    <property type="match status" value="1"/>
</dbReference>
<accession>A0AAD8X6D4</accession>
<name>A0AAD8X6D4_LOLMU</name>
<dbReference type="InterPro" id="IPR036397">
    <property type="entry name" value="RNaseH_sf"/>
</dbReference>
<evidence type="ECO:0000256" key="1">
    <source>
        <dbReference type="SAM" id="MobiDB-lite"/>
    </source>
</evidence>
<feature type="compositionally biased region" description="Basic and acidic residues" evidence="1">
    <location>
        <begin position="63"/>
        <end position="73"/>
    </location>
</feature>
<dbReference type="InterPro" id="IPR012337">
    <property type="entry name" value="RNaseH-like_sf"/>
</dbReference>
<dbReference type="SUPFAM" id="SSF53098">
    <property type="entry name" value="Ribonuclease H-like"/>
    <property type="match status" value="1"/>
</dbReference>
<feature type="region of interest" description="Disordered" evidence="1">
    <location>
        <begin position="61"/>
        <end position="90"/>
    </location>
</feature>
<dbReference type="AlphaFoldDB" id="A0AAD8X6D4"/>
<dbReference type="PANTHER" id="PTHR47723:SF24">
    <property type="entry name" value="RNASE H TYPE-1 DOMAIN-CONTAINING PROTEIN"/>
    <property type="match status" value="1"/>
</dbReference>